<accession>S7PUG2</accession>
<feature type="region of interest" description="Disordered" evidence="1">
    <location>
        <begin position="106"/>
        <end position="125"/>
    </location>
</feature>
<name>S7PUG2_GLOTA</name>
<dbReference type="EMBL" id="KB469310">
    <property type="protein sequence ID" value="EPQ51451.1"/>
    <property type="molecule type" value="Genomic_DNA"/>
</dbReference>
<gene>
    <name evidence="2" type="ORF">GLOTRDRAFT_132821</name>
</gene>
<organism evidence="2 3">
    <name type="scientific">Gloeophyllum trabeum (strain ATCC 11539 / FP-39264 / Madison 617)</name>
    <name type="common">Brown rot fungus</name>
    <dbReference type="NCBI Taxonomy" id="670483"/>
    <lineage>
        <taxon>Eukaryota</taxon>
        <taxon>Fungi</taxon>
        <taxon>Dikarya</taxon>
        <taxon>Basidiomycota</taxon>
        <taxon>Agaricomycotina</taxon>
        <taxon>Agaricomycetes</taxon>
        <taxon>Gloeophyllales</taxon>
        <taxon>Gloeophyllaceae</taxon>
        <taxon>Gloeophyllum</taxon>
    </lineage>
</organism>
<proteinExistence type="predicted"/>
<keyword evidence="3" id="KW-1185">Reference proteome</keyword>
<dbReference type="Proteomes" id="UP000030669">
    <property type="component" value="Unassembled WGS sequence"/>
</dbReference>
<dbReference type="AlphaFoldDB" id="S7PUG2"/>
<evidence type="ECO:0000313" key="2">
    <source>
        <dbReference type="EMBL" id="EPQ51451.1"/>
    </source>
</evidence>
<reference evidence="2 3" key="1">
    <citation type="journal article" date="2012" name="Science">
        <title>The Paleozoic origin of enzymatic lignin decomposition reconstructed from 31 fungal genomes.</title>
        <authorList>
            <person name="Floudas D."/>
            <person name="Binder M."/>
            <person name="Riley R."/>
            <person name="Barry K."/>
            <person name="Blanchette R.A."/>
            <person name="Henrissat B."/>
            <person name="Martinez A.T."/>
            <person name="Otillar R."/>
            <person name="Spatafora J.W."/>
            <person name="Yadav J.S."/>
            <person name="Aerts A."/>
            <person name="Benoit I."/>
            <person name="Boyd A."/>
            <person name="Carlson A."/>
            <person name="Copeland A."/>
            <person name="Coutinho P.M."/>
            <person name="de Vries R.P."/>
            <person name="Ferreira P."/>
            <person name="Findley K."/>
            <person name="Foster B."/>
            <person name="Gaskell J."/>
            <person name="Glotzer D."/>
            <person name="Gorecki P."/>
            <person name="Heitman J."/>
            <person name="Hesse C."/>
            <person name="Hori C."/>
            <person name="Igarashi K."/>
            <person name="Jurgens J.A."/>
            <person name="Kallen N."/>
            <person name="Kersten P."/>
            <person name="Kohler A."/>
            <person name="Kuees U."/>
            <person name="Kumar T.K.A."/>
            <person name="Kuo A."/>
            <person name="LaButti K."/>
            <person name="Larrondo L.F."/>
            <person name="Lindquist E."/>
            <person name="Ling A."/>
            <person name="Lombard V."/>
            <person name="Lucas S."/>
            <person name="Lundell T."/>
            <person name="Martin R."/>
            <person name="McLaughlin D.J."/>
            <person name="Morgenstern I."/>
            <person name="Morin E."/>
            <person name="Murat C."/>
            <person name="Nagy L.G."/>
            <person name="Nolan M."/>
            <person name="Ohm R.A."/>
            <person name="Patyshakuliyeva A."/>
            <person name="Rokas A."/>
            <person name="Ruiz-Duenas F.J."/>
            <person name="Sabat G."/>
            <person name="Salamov A."/>
            <person name="Samejima M."/>
            <person name="Schmutz J."/>
            <person name="Slot J.C."/>
            <person name="St John F."/>
            <person name="Stenlid J."/>
            <person name="Sun H."/>
            <person name="Sun S."/>
            <person name="Syed K."/>
            <person name="Tsang A."/>
            <person name="Wiebenga A."/>
            <person name="Young D."/>
            <person name="Pisabarro A."/>
            <person name="Eastwood D.C."/>
            <person name="Martin F."/>
            <person name="Cullen D."/>
            <person name="Grigoriev I.V."/>
            <person name="Hibbett D.S."/>
        </authorList>
    </citation>
    <scope>NUCLEOTIDE SEQUENCE [LARGE SCALE GENOMIC DNA]</scope>
    <source>
        <strain evidence="2 3">ATCC 11539</strain>
    </source>
</reference>
<dbReference type="HOGENOM" id="CLU_1992877_0_0_1"/>
<dbReference type="KEGG" id="gtr:GLOTRDRAFT_132821"/>
<dbReference type="RefSeq" id="XP_007869928.1">
    <property type="nucleotide sequence ID" value="XM_007871737.1"/>
</dbReference>
<protein>
    <submittedName>
        <fullName evidence="2">Uncharacterized protein</fullName>
    </submittedName>
</protein>
<evidence type="ECO:0000256" key="1">
    <source>
        <dbReference type="SAM" id="MobiDB-lite"/>
    </source>
</evidence>
<evidence type="ECO:0000313" key="3">
    <source>
        <dbReference type="Proteomes" id="UP000030669"/>
    </source>
</evidence>
<dbReference type="GeneID" id="19302580"/>
<sequence length="125" mass="14279">MPTVSQWWEYFRKGTQHYKNDTVHWDAWCNSCLKHRTNEIVQFQRVTSQSSGSAGVVMSYEDAEACVMADKTASFYMPGKIDRMVRHLSSCPNVPDSVRQAAALERFQSKSRGKENRPPTPIIPP</sequence>